<comment type="caution">
    <text evidence="2">The sequence shown here is derived from an EMBL/GenBank/DDBJ whole genome shotgun (WGS) entry which is preliminary data.</text>
</comment>
<dbReference type="SUPFAM" id="SSF52980">
    <property type="entry name" value="Restriction endonuclease-like"/>
    <property type="match status" value="1"/>
</dbReference>
<feature type="domain" description="DUF559" evidence="1">
    <location>
        <begin position="14"/>
        <end position="115"/>
    </location>
</feature>
<sequence length="131" mass="14834">MEGRRRARLPTNTLETARSLRRDMTDAERGLWRLIRSGQLGGAKFRRQHPIPPYVVDFCCLDAKLVIELDGSQHTQQSDAARTRFLERQGYRVLRFWNNEVLCQPDSVIAAIFDAVGCRPLTPSPLPAGEG</sequence>
<keyword evidence="2" id="KW-0378">Hydrolase</keyword>
<keyword evidence="3" id="KW-1185">Reference proteome</keyword>
<name>A0A7W3Y4J2_9GAMM</name>
<gene>
    <name evidence="2" type="ORF">H4F98_00155</name>
</gene>
<keyword evidence="2" id="KW-0255">Endonuclease</keyword>
<dbReference type="CDD" id="cd01038">
    <property type="entry name" value="Endonuclease_DUF559"/>
    <property type="match status" value="1"/>
</dbReference>
<accession>A0A7W3Y4J2</accession>
<dbReference type="Proteomes" id="UP000523196">
    <property type="component" value="Unassembled WGS sequence"/>
</dbReference>
<dbReference type="Pfam" id="PF04480">
    <property type="entry name" value="DUF559"/>
    <property type="match status" value="1"/>
</dbReference>
<dbReference type="InterPro" id="IPR011335">
    <property type="entry name" value="Restrct_endonuc-II-like"/>
</dbReference>
<reference evidence="2 3" key="1">
    <citation type="submission" date="2020-08" db="EMBL/GenBank/DDBJ databases">
        <authorList>
            <person name="Xu S."/>
            <person name="Li A."/>
        </authorList>
    </citation>
    <scope>NUCLEOTIDE SEQUENCE [LARGE SCALE GENOMIC DNA]</scope>
    <source>
        <strain evidence="2 3">119BY6-57</strain>
    </source>
</reference>
<dbReference type="InterPro" id="IPR007569">
    <property type="entry name" value="DUF559"/>
</dbReference>
<dbReference type="InterPro" id="IPR047216">
    <property type="entry name" value="Endonuclease_DUF559_bact"/>
</dbReference>
<dbReference type="PANTHER" id="PTHR38590">
    <property type="entry name" value="BLL0828 PROTEIN"/>
    <property type="match status" value="1"/>
</dbReference>
<evidence type="ECO:0000313" key="3">
    <source>
        <dbReference type="Proteomes" id="UP000523196"/>
    </source>
</evidence>
<dbReference type="AlphaFoldDB" id="A0A7W3Y4J2"/>
<organism evidence="2 3">
    <name type="scientific">Marilutibacter spongiae</name>
    <dbReference type="NCBI Taxonomy" id="2025720"/>
    <lineage>
        <taxon>Bacteria</taxon>
        <taxon>Pseudomonadati</taxon>
        <taxon>Pseudomonadota</taxon>
        <taxon>Gammaproteobacteria</taxon>
        <taxon>Lysobacterales</taxon>
        <taxon>Lysobacteraceae</taxon>
        <taxon>Marilutibacter</taxon>
    </lineage>
</organism>
<dbReference type="GO" id="GO:0004519">
    <property type="term" value="F:endonuclease activity"/>
    <property type="evidence" value="ECO:0007669"/>
    <property type="project" value="UniProtKB-KW"/>
</dbReference>
<evidence type="ECO:0000259" key="1">
    <source>
        <dbReference type="Pfam" id="PF04480"/>
    </source>
</evidence>
<proteinExistence type="predicted"/>
<protein>
    <submittedName>
        <fullName evidence="2">Endonuclease domain-containing protein</fullName>
    </submittedName>
</protein>
<dbReference type="Gene3D" id="3.40.960.10">
    <property type="entry name" value="VSR Endonuclease"/>
    <property type="match status" value="1"/>
</dbReference>
<dbReference type="PANTHER" id="PTHR38590:SF1">
    <property type="entry name" value="BLL0828 PROTEIN"/>
    <property type="match status" value="1"/>
</dbReference>
<evidence type="ECO:0000313" key="2">
    <source>
        <dbReference type="EMBL" id="MBB1058979.1"/>
    </source>
</evidence>
<dbReference type="EMBL" id="JACHTF010000001">
    <property type="protein sequence ID" value="MBB1058979.1"/>
    <property type="molecule type" value="Genomic_DNA"/>
</dbReference>
<keyword evidence="2" id="KW-0540">Nuclease</keyword>